<dbReference type="GO" id="GO:0004550">
    <property type="term" value="F:nucleoside diphosphate kinase activity"/>
    <property type="evidence" value="ECO:0007669"/>
    <property type="project" value="InterPro"/>
</dbReference>
<dbReference type="PANTHER" id="PTHR43109">
    <property type="entry name" value="NUCLEOSIDE DIPHOSPHATE KINASE 7"/>
    <property type="match status" value="1"/>
</dbReference>
<evidence type="ECO:0000256" key="2">
    <source>
        <dbReference type="ARBA" id="ARBA00022490"/>
    </source>
</evidence>
<dbReference type="Pfam" id="PF00334">
    <property type="entry name" value="NDK"/>
    <property type="match status" value="2"/>
</dbReference>
<keyword evidence="2" id="KW-0963">Cytoplasm</keyword>
<sequence>MYCRKASGDARGNDVTPKENSKYSFVVEWFDSVAQIVKKFLMTFYPSDHTVELYDLTQQRIFLRRCKQEGIELENLYKSAVVTIMSRQMKVVDYADSQTKHKFEVELSQTFCMVKPDVASRVGEIITFMQEHGFKIIKMKMGKMSKECATDFYKEHKGQTFLPGLITFMSSGPSIAMSAIGENAVKRWRDFIGPMDSEAAKRDAPHTLRAIYGTDITKNGVHGSKDKDNVVWETEVWFPKAAQQGGNMEYILPTCLLKNTTCCIVKPHAVLEGTLGPIINFINEKAFRITAMEMFNLDVSTAEEFLEVYKGVVPEYSAMVVQLTSGPCVALEVMDINDPECSQANFRKLAGPTDPEIARKLRPDTIRAKFGKDKVLNAVHCTDLPDDSTLEVEYFFKVLQV</sequence>
<feature type="domain" description="DM10" evidence="9">
    <location>
        <begin position="19"/>
        <end position="107"/>
    </location>
</feature>
<dbReference type="GO" id="GO:0006183">
    <property type="term" value="P:GTP biosynthetic process"/>
    <property type="evidence" value="ECO:0007669"/>
    <property type="project" value="InterPro"/>
</dbReference>
<protein>
    <recommendedName>
        <fullName evidence="9">DM10 domain-containing protein</fullName>
    </recommendedName>
</protein>
<dbReference type="InterPro" id="IPR037993">
    <property type="entry name" value="NDPk7B"/>
</dbReference>
<dbReference type="PRINTS" id="PR01243">
    <property type="entry name" value="NUCDPKINASE"/>
</dbReference>
<dbReference type="InterPro" id="IPR011410">
    <property type="entry name" value="NDPK7"/>
</dbReference>
<comment type="caution">
    <text evidence="7">Lacks conserved residue(s) required for the propagation of feature annotation.</text>
</comment>
<keyword evidence="12" id="KW-1185">Reference proteome</keyword>
<dbReference type="PROSITE" id="PS51336">
    <property type="entry name" value="DM10"/>
    <property type="match status" value="1"/>
</dbReference>
<evidence type="ECO:0000256" key="3">
    <source>
        <dbReference type="ARBA" id="ARBA00023212"/>
    </source>
</evidence>
<proteinExistence type="inferred from homology"/>
<dbReference type="CDD" id="cd04412">
    <property type="entry name" value="NDPk7B"/>
    <property type="match status" value="1"/>
</dbReference>
<organism evidence="11 13">
    <name type="scientific">Polyplax serrata</name>
    <name type="common">Common mouse louse</name>
    <dbReference type="NCBI Taxonomy" id="468196"/>
    <lineage>
        <taxon>Eukaryota</taxon>
        <taxon>Metazoa</taxon>
        <taxon>Ecdysozoa</taxon>
        <taxon>Arthropoda</taxon>
        <taxon>Hexapoda</taxon>
        <taxon>Insecta</taxon>
        <taxon>Pterygota</taxon>
        <taxon>Neoptera</taxon>
        <taxon>Paraneoptera</taxon>
        <taxon>Psocodea</taxon>
        <taxon>Troctomorpha</taxon>
        <taxon>Phthiraptera</taxon>
        <taxon>Anoplura</taxon>
        <taxon>Polyplacidae</taxon>
        <taxon>Polyplax</taxon>
    </lineage>
</organism>
<comment type="subcellular location">
    <subcellularLocation>
        <location evidence="1">Cytoplasm</location>
        <location evidence="1">Cytoskeleton</location>
        <location evidence="1">Cilium axoneme</location>
    </subcellularLocation>
</comment>
<dbReference type="InterPro" id="IPR034907">
    <property type="entry name" value="NDK-like_dom"/>
</dbReference>
<gene>
    <name evidence="11" type="ORF">RUM43_007366</name>
    <name evidence="10" type="ORF">RUM44_000981</name>
</gene>
<dbReference type="Gene3D" id="3.30.70.141">
    <property type="entry name" value="Nucleoside diphosphate kinase-like domain"/>
    <property type="match status" value="2"/>
</dbReference>
<keyword evidence="4" id="KW-0966">Cell projection</keyword>
<dbReference type="EMBL" id="JAWJWF010000003">
    <property type="protein sequence ID" value="KAK6635727.1"/>
    <property type="molecule type" value="Genomic_DNA"/>
</dbReference>
<evidence type="ECO:0000313" key="13">
    <source>
        <dbReference type="Proteomes" id="UP001372834"/>
    </source>
</evidence>
<dbReference type="GO" id="GO:0006228">
    <property type="term" value="P:UTP biosynthetic process"/>
    <property type="evidence" value="ECO:0007669"/>
    <property type="project" value="InterPro"/>
</dbReference>
<dbReference type="GO" id="GO:0005524">
    <property type="term" value="F:ATP binding"/>
    <property type="evidence" value="ECO:0007669"/>
    <property type="project" value="UniProtKB-KW"/>
</dbReference>
<comment type="similarity">
    <text evidence="7 8">Belongs to the NDK family.</text>
</comment>
<name>A0AAN8PMK1_POLSC</name>
<evidence type="ECO:0000256" key="8">
    <source>
        <dbReference type="RuleBase" id="RU004011"/>
    </source>
</evidence>
<reference evidence="11 13" key="1">
    <citation type="submission" date="2023-10" db="EMBL/GenBank/DDBJ databases">
        <title>Genomes of two closely related lineages of the louse Polyplax serrata with different host specificities.</title>
        <authorList>
            <person name="Martinu J."/>
            <person name="Tarabai H."/>
            <person name="Stefka J."/>
            <person name="Hypsa V."/>
        </authorList>
    </citation>
    <scope>NUCLEOTIDE SEQUENCE [LARGE SCALE GENOMIC DNA]</scope>
    <source>
        <strain evidence="10">98ZLc_SE</strain>
        <strain evidence="11">HR10_N</strain>
    </source>
</reference>
<dbReference type="GO" id="GO:0006241">
    <property type="term" value="P:CTP biosynthetic process"/>
    <property type="evidence" value="ECO:0007669"/>
    <property type="project" value="InterPro"/>
</dbReference>
<evidence type="ECO:0000256" key="5">
    <source>
        <dbReference type="PIRSR" id="PIRSR036503-50"/>
    </source>
</evidence>
<dbReference type="InterPro" id="IPR006602">
    <property type="entry name" value="DM10_dom"/>
</dbReference>
<evidence type="ECO:0000313" key="10">
    <source>
        <dbReference type="EMBL" id="KAK6635727.1"/>
    </source>
</evidence>
<dbReference type="PANTHER" id="PTHR43109:SF2">
    <property type="entry name" value="NUCLEOSIDE DIPHOSPHATE KINASE 7"/>
    <property type="match status" value="1"/>
</dbReference>
<dbReference type="PIRSF" id="PIRSF036503">
    <property type="entry name" value="NDK7"/>
    <property type="match status" value="1"/>
</dbReference>
<evidence type="ECO:0000313" key="11">
    <source>
        <dbReference type="EMBL" id="KAK6639096.1"/>
    </source>
</evidence>
<comment type="caution">
    <text evidence="11">The sequence shown here is derived from an EMBL/GenBank/DDBJ whole genome shotgun (WGS) entry which is preliminary data.</text>
</comment>
<dbReference type="GO" id="GO:0005813">
    <property type="term" value="C:centrosome"/>
    <property type="evidence" value="ECO:0007669"/>
    <property type="project" value="TreeGrafter"/>
</dbReference>
<dbReference type="SMART" id="SM00676">
    <property type="entry name" value="DM10"/>
    <property type="match status" value="1"/>
</dbReference>
<dbReference type="SMART" id="SM00562">
    <property type="entry name" value="NDK"/>
    <property type="match status" value="2"/>
</dbReference>
<feature type="active site" description="Pros-phosphohistidine intermediate" evidence="5">
    <location>
        <position position="222"/>
    </location>
</feature>
<dbReference type="Proteomes" id="UP001359485">
    <property type="component" value="Unassembled WGS sequence"/>
</dbReference>
<evidence type="ECO:0000259" key="9">
    <source>
        <dbReference type="PROSITE" id="PS51336"/>
    </source>
</evidence>
<dbReference type="FunFam" id="3.30.70.141:FF:000004">
    <property type="entry name" value="Nucleoside diphosphate kinase 7"/>
    <property type="match status" value="1"/>
</dbReference>
<dbReference type="EMBL" id="JAWJWE010000003">
    <property type="protein sequence ID" value="KAK6639096.1"/>
    <property type="molecule type" value="Genomic_DNA"/>
</dbReference>
<dbReference type="InterPro" id="IPR001564">
    <property type="entry name" value="Nucleoside_diP_kinase"/>
</dbReference>
<evidence type="ECO:0000256" key="4">
    <source>
        <dbReference type="ARBA" id="ARBA00023273"/>
    </source>
</evidence>
<keyword evidence="3" id="KW-0206">Cytoskeleton</keyword>
<evidence type="ECO:0000256" key="1">
    <source>
        <dbReference type="ARBA" id="ARBA00004430"/>
    </source>
</evidence>
<dbReference type="InterPro" id="IPR036850">
    <property type="entry name" value="NDK-like_dom_sf"/>
</dbReference>
<evidence type="ECO:0000313" key="12">
    <source>
        <dbReference type="Proteomes" id="UP001359485"/>
    </source>
</evidence>
<dbReference type="PROSITE" id="PS51374">
    <property type="entry name" value="NDPK_LIKE"/>
    <property type="match status" value="2"/>
</dbReference>
<evidence type="ECO:0000256" key="6">
    <source>
        <dbReference type="PIRSR" id="PIRSR036503-51"/>
    </source>
</evidence>
<keyword evidence="6" id="KW-0547">Nucleotide-binding</keyword>
<dbReference type="AlphaFoldDB" id="A0AAN8PMK1"/>
<dbReference type="SUPFAM" id="SSF54919">
    <property type="entry name" value="Nucleoside diphosphate kinase, NDK"/>
    <property type="match status" value="2"/>
</dbReference>
<dbReference type="Proteomes" id="UP001372834">
    <property type="component" value="Unassembled WGS sequence"/>
</dbReference>
<accession>A0AAN8PMK1</accession>
<evidence type="ECO:0000256" key="7">
    <source>
        <dbReference type="PROSITE-ProRule" id="PRU00706"/>
    </source>
</evidence>
<dbReference type="GO" id="GO:0005879">
    <property type="term" value="C:axonemal microtubule"/>
    <property type="evidence" value="ECO:0007669"/>
    <property type="project" value="TreeGrafter"/>
</dbReference>
<keyword evidence="6" id="KW-0067">ATP-binding</keyword>